<name>A0AAP0Q048_9MAGN</name>
<comment type="function">
    <text evidence="1 5">Hydrolyzes acetyl esters in homogalacturonan regions of pectin. In type I primary cell wall, galacturonic acid residues of pectin can be acetylated at the O-2 and O-3 positions. Decreasing the degree of acetylation of pectin gels in vitro alters their physical properties.</text>
</comment>
<dbReference type="PANTHER" id="PTHR21562">
    <property type="entry name" value="NOTUM-RELATED"/>
    <property type="match status" value="1"/>
</dbReference>
<dbReference type="InterPro" id="IPR004963">
    <property type="entry name" value="PAE/NOTUM"/>
</dbReference>
<dbReference type="EC" id="3.1.1.-" evidence="5"/>
<dbReference type="GO" id="GO:0071555">
    <property type="term" value="P:cell wall organization"/>
    <property type="evidence" value="ECO:0007669"/>
    <property type="project" value="UniProtKB-KW"/>
</dbReference>
<evidence type="ECO:0000256" key="4">
    <source>
        <dbReference type="ARBA" id="ARBA00022512"/>
    </source>
</evidence>
<evidence type="ECO:0000256" key="5">
    <source>
        <dbReference type="RuleBase" id="RU363114"/>
    </source>
</evidence>
<comment type="similarity">
    <text evidence="3 5">Belongs to the pectinacetylesterase family.</text>
</comment>
<comment type="subcellular location">
    <subcellularLocation>
        <location evidence="2 5">Secreted</location>
        <location evidence="2 5">Cell wall</location>
    </subcellularLocation>
</comment>
<keyword evidence="5" id="KW-0964">Secreted</keyword>
<accession>A0AAP0Q048</accession>
<evidence type="ECO:0000313" key="7">
    <source>
        <dbReference type="Proteomes" id="UP001420932"/>
    </source>
</evidence>
<dbReference type="Proteomes" id="UP001420932">
    <property type="component" value="Unassembled WGS sequence"/>
</dbReference>
<dbReference type="GO" id="GO:0009505">
    <property type="term" value="C:plant-type cell wall"/>
    <property type="evidence" value="ECO:0007669"/>
    <property type="project" value="TreeGrafter"/>
</dbReference>
<reference evidence="6 7" key="1">
    <citation type="submission" date="2024-01" db="EMBL/GenBank/DDBJ databases">
        <title>Genome assemblies of Stephania.</title>
        <authorList>
            <person name="Yang L."/>
        </authorList>
    </citation>
    <scope>NUCLEOTIDE SEQUENCE [LARGE SCALE GENOMIC DNA]</scope>
    <source>
        <strain evidence="6">YNDBR</strain>
        <tissue evidence="6">Leaf</tissue>
    </source>
</reference>
<dbReference type="PANTHER" id="PTHR21562:SF5">
    <property type="entry name" value="PECTIN ACETYLESTERASE 12"/>
    <property type="match status" value="1"/>
</dbReference>
<dbReference type="AlphaFoldDB" id="A0AAP0Q048"/>
<sequence>MVPLTLIKGADAKGAVCLDGTLSDYHLHPGFGSGANSWLIQLEVRVSQLPN</sequence>
<evidence type="ECO:0000313" key="6">
    <source>
        <dbReference type="EMBL" id="KAK9160914.1"/>
    </source>
</evidence>
<comment type="caution">
    <text evidence="6">The sequence shown here is derived from an EMBL/GenBank/DDBJ whole genome shotgun (WGS) entry which is preliminary data.</text>
</comment>
<keyword evidence="7" id="KW-1185">Reference proteome</keyword>
<keyword evidence="4 5" id="KW-0134">Cell wall</keyword>
<dbReference type="Pfam" id="PF03283">
    <property type="entry name" value="PAE"/>
    <property type="match status" value="1"/>
</dbReference>
<evidence type="ECO:0000256" key="1">
    <source>
        <dbReference type="ARBA" id="ARBA00003534"/>
    </source>
</evidence>
<dbReference type="EMBL" id="JBBNAF010000003">
    <property type="protein sequence ID" value="KAK9160914.1"/>
    <property type="molecule type" value="Genomic_DNA"/>
</dbReference>
<dbReference type="GO" id="GO:0052793">
    <property type="term" value="F:pectin acetylesterase activity"/>
    <property type="evidence" value="ECO:0007669"/>
    <property type="project" value="TreeGrafter"/>
</dbReference>
<organism evidence="6 7">
    <name type="scientific">Stephania yunnanensis</name>
    <dbReference type="NCBI Taxonomy" id="152371"/>
    <lineage>
        <taxon>Eukaryota</taxon>
        <taxon>Viridiplantae</taxon>
        <taxon>Streptophyta</taxon>
        <taxon>Embryophyta</taxon>
        <taxon>Tracheophyta</taxon>
        <taxon>Spermatophyta</taxon>
        <taxon>Magnoliopsida</taxon>
        <taxon>Ranunculales</taxon>
        <taxon>Menispermaceae</taxon>
        <taxon>Menispermoideae</taxon>
        <taxon>Cissampelideae</taxon>
        <taxon>Stephania</taxon>
    </lineage>
</organism>
<keyword evidence="5" id="KW-0961">Cell wall biogenesis/degradation</keyword>
<evidence type="ECO:0000256" key="3">
    <source>
        <dbReference type="ARBA" id="ARBA00005784"/>
    </source>
</evidence>
<gene>
    <name evidence="6" type="ORF">Syun_007255</name>
</gene>
<proteinExistence type="inferred from homology"/>
<protein>
    <recommendedName>
        <fullName evidence="5">Pectin acetylesterase</fullName>
        <ecNumber evidence="5">3.1.1.-</ecNumber>
    </recommendedName>
</protein>
<keyword evidence="5" id="KW-0378">Hydrolase</keyword>
<evidence type="ECO:0000256" key="2">
    <source>
        <dbReference type="ARBA" id="ARBA00004191"/>
    </source>
</evidence>